<evidence type="ECO:0000256" key="1">
    <source>
        <dbReference type="SAM" id="SignalP"/>
    </source>
</evidence>
<feature type="chain" id="PRO_5045776778" evidence="1">
    <location>
        <begin position="19"/>
        <end position="143"/>
    </location>
</feature>
<keyword evidence="1" id="KW-0732">Signal</keyword>
<gene>
    <name evidence="3" type="ORF">HWI92_19280</name>
</gene>
<dbReference type="InterPro" id="IPR027843">
    <property type="entry name" value="DUF4440"/>
</dbReference>
<feature type="domain" description="DUF4440" evidence="2">
    <location>
        <begin position="32"/>
        <end position="133"/>
    </location>
</feature>
<dbReference type="Pfam" id="PF14534">
    <property type="entry name" value="DUF4440"/>
    <property type="match status" value="1"/>
</dbReference>
<evidence type="ECO:0000313" key="4">
    <source>
        <dbReference type="Proteomes" id="UP000612680"/>
    </source>
</evidence>
<protein>
    <submittedName>
        <fullName evidence="3">Nuclear transport factor 2 family protein</fullName>
    </submittedName>
</protein>
<dbReference type="Proteomes" id="UP000612680">
    <property type="component" value="Chromosome"/>
</dbReference>
<dbReference type="SUPFAM" id="SSF54427">
    <property type="entry name" value="NTF2-like"/>
    <property type="match status" value="1"/>
</dbReference>
<organism evidence="3 4">
    <name type="scientific">Dyadobacter sandarakinus</name>
    <dbReference type="NCBI Taxonomy" id="2747268"/>
    <lineage>
        <taxon>Bacteria</taxon>
        <taxon>Pseudomonadati</taxon>
        <taxon>Bacteroidota</taxon>
        <taxon>Cytophagia</taxon>
        <taxon>Cytophagales</taxon>
        <taxon>Spirosomataceae</taxon>
        <taxon>Dyadobacter</taxon>
    </lineage>
</organism>
<evidence type="ECO:0000313" key="3">
    <source>
        <dbReference type="EMBL" id="QRR02898.1"/>
    </source>
</evidence>
<sequence length="143" mass="15123">MKHLFSIVLVMLTLAAKAQQLPQPTDGTDCSNLFFKALLEEDARSLGALLSSDFTVVSFNGQTVSGEQLQQAVAAGEIVINSGILSGTSTKSYGDVAIITGQWNLSARISNNSFQGDLAYIAVCVRAGGTWKVTTVQLTPLRG</sequence>
<feature type="signal peptide" evidence="1">
    <location>
        <begin position="1"/>
        <end position="18"/>
    </location>
</feature>
<dbReference type="Gene3D" id="3.10.450.50">
    <property type="match status" value="1"/>
</dbReference>
<dbReference type="InterPro" id="IPR032710">
    <property type="entry name" value="NTF2-like_dom_sf"/>
</dbReference>
<proteinExistence type="predicted"/>
<dbReference type="EMBL" id="CP056775">
    <property type="protein sequence ID" value="QRR02898.1"/>
    <property type="molecule type" value="Genomic_DNA"/>
</dbReference>
<reference evidence="3 4" key="1">
    <citation type="submission" date="2020-06" db="EMBL/GenBank/DDBJ databases">
        <title>Dyadobacter sandarakinus sp. nov., isolated from the soil of the Arctic Yellow River Station.</title>
        <authorList>
            <person name="Zhang Y."/>
            <person name="Peng F."/>
        </authorList>
    </citation>
    <scope>NUCLEOTIDE SEQUENCE [LARGE SCALE GENOMIC DNA]</scope>
    <source>
        <strain evidence="3 4">Q3-56</strain>
    </source>
</reference>
<name>A0ABX7ICN9_9BACT</name>
<evidence type="ECO:0000259" key="2">
    <source>
        <dbReference type="Pfam" id="PF14534"/>
    </source>
</evidence>
<dbReference type="RefSeq" id="WP_204658316.1">
    <property type="nucleotide sequence ID" value="NZ_CP056775.1"/>
</dbReference>
<accession>A0ABX7ICN9</accession>
<keyword evidence="4" id="KW-1185">Reference proteome</keyword>